<sequence>MPALVSLVIPVKGGPGAKSRLIGDAAQRAALASAIALDTVEAARAASAVGELVVVGGLPVQLPGVRVVDDPGGGLLAAVEAGLAVLDPDLPTAVLLGDLPALQPDELSRAFAVAVGHDRAFVPDAEGTGTTLIVARAGVPHAARFGAASAARHRGEGYVELELPPLSGLRRDIDTREQLEAAASLVLGARTRALLSRTA</sequence>
<dbReference type="GO" id="GO:0005525">
    <property type="term" value="F:GTP binding"/>
    <property type="evidence" value="ECO:0007669"/>
    <property type="project" value="UniProtKB-KW"/>
</dbReference>
<keyword evidence="1 6" id="KW-0808">Transferase</keyword>
<dbReference type="PANTHER" id="PTHR40392">
    <property type="entry name" value="2-PHOSPHO-L-LACTATE GUANYLYLTRANSFERASE"/>
    <property type="match status" value="1"/>
</dbReference>
<protein>
    <submittedName>
        <fullName evidence="6">2-phospho-L-lactate guanylyltransferase</fullName>
        <ecNumber evidence="6">2.7.7.68</ecNumber>
    </submittedName>
</protein>
<keyword evidence="7" id="KW-1185">Reference proteome</keyword>
<dbReference type="EMBL" id="VIKT02000008">
    <property type="protein sequence ID" value="NHF62828.1"/>
    <property type="molecule type" value="Genomic_DNA"/>
</dbReference>
<evidence type="ECO:0000256" key="3">
    <source>
        <dbReference type="ARBA" id="ARBA00022741"/>
    </source>
</evidence>
<evidence type="ECO:0000256" key="1">
    <source>
        <dbReference type="ARBA" id="ARBA00022679"/>
    </source>
</evidence>
<reference evidence="6 7" key="1">
    <citation type="submission" date="2019-06" db="EMBL/GenBank/DDBJ databases">
        <authorList>
            <person name="De-Chao Zhang Q."/>
        </authorList>
    </citation>
    <scope>NUCLEOTIDE SEQUENCE [LARGE SCALE GENOMIC DNA]</scope>
    <source>
        <strain evidence="6 7">KN1116</strain>
    </source>
</reference>
<dbReference type="Pfam" id="PF12804">
    <property type="entry name" value="NTP_transf_3"/>
    <property type="match status" value="1"/>
</dbReference>
<keyword evidence="2 6" id="KW-0548">Nucleotidyltransferase</keyword>
<dbReference type="EC" id="2.7.7.68" evidence="6"/>
<reference evidence="6 7" key="2">
    <citation type="submission" date="2020-03" db="EMBL/GenBank/DDBJ databases">
        <title>Chryseoglobus sp. isolated from a deep-sea seamount.</title>
        <authorList>
            <person name="Zhang D.-C."/>
        </authorList>
    </citation>
    <scope>NUCLEOTIDE SEQUENCE [LARGE SCALE GENOMIC DNA]</scope>
    <source>
        <strain evidence="6 7">KN1116</strain>
    </source>
</reference>
<evidence type="ECO:0000256" key="4">
    <source>
        <dbReference type="ARBA" id="ARBA00023134"/>
    </source>
</evidence>
<evidence type="ECO:0000313" key="6">
    <source>
        <dbReference type="EMBL" id="NHF62828.1"/>
    </source>
</evidence>
<dbReference type="Gene3D" id="3.90.550.10">
    <property type="entry name" value="Spore Coat Polysaccharide Biosynthesis Protein SpsA, Chain A"/>
    <property type="match status" value="1"/>
</dbReference>
<dbReference type="InterPro" id="IPR029044">
    <property type="entry name" value="Nucleotide-diphossugar_trans"/>
</dbReference>
<dbReference type="NCBIfam" id="TIGR03552">
    <property type="entry name" value="F420_cofC"/>
    <property type="match status" value="1"/>
</dbReference>
<proteinExistence type="predicted"/>
<dbReference type="Proteomes" id="UP000818266">
    <property type="component" value="Unassembled WGS sequence"/>
</dbReference>
<dbReference type="PANTHER" id="PTHR40392:SF1">
    <property type="entry name" value="2-PHOSPHO-L-LACTATE GUANYLYLTRANSFERASE"/>
    <property type="match status" value="1"/>
</dbReference>
<evidence type="ECO:0000313" key="7">
    <source>
        <dbReference type="Proteomes" id="UP000818266"/>
    </source>
</evidence>
<accession>A0A9E5JLJ2</accession>
<dbReference type="RefSeq" id="WP_165638066.1">
    <property type="nucleotide sequence ID" value="NZ_VIKT02000008.1"/>
</dbReference>
<organism evidence="6 7">
    <name type="scientific">Microcella pacifica</name>
    <dbReference type="NCBI Taxonomy" id="2591847"/>
    <lineage>
        <taxon>Bacteria</taxon>
        <taxon>Bacillati</taxon>
        <taxon>Actinomycetota</taxon>
        <taxon>Actinomycetes</taxon>
        <taxon>Micrococcales</taxon>
        <taxon>Microbacteriaceae</taxon>
        <taxon>Microcella</taxon>
    </lineage>
</organism>
<comment type="caution">
    <text evidence="6">The sequence shown here is derived from an EMBL/GenBank/DDBJ whole genome shotgun (WGS) entry which is preliminary data.</text>
</comment>
<name>A0A9E5JLJ2_9MICO</name>
<keyword evidence="4" id="KW-0342">GTP-binding</keyword>
<dbReference type="SUPFAM" id="SSF53448">
    <property type="entry name" value="Nucleotide-diphospho-sugar transferases"/>
    <property type="match status" value="1"/>
</dbReference>
<evidence type="ECO:0000256" key="2">
    <source>
        <dbReference type="ARBA" id="ARBA00022695"/>
    </source>
</evidence>
<dbReference type="GO" id="GO:0043814">
    <property type="term" value="F:phospholactate guanylyltransferase activity"/>
    <property type="evidence" value="ECO:0007669"/>
    <property type="project" value="UniProtKB-EC"/>
</dbReference>
<gene>
    <name evidence="6" type="primary">cofC</name>
    <name evidence="6" type="ORF">FK219_006205</name>
</gene>
<keyword evidence="3" id="KW-0547">Nucleotide-binding</keyword>
<dbReference type="AlphaFoldDB" id="A0A9E5JLJ2"/>
<feature type="domain" description="MobA-like NTP transferase" evidence="5">
    <location>
        <begin position="42"/>
        <end position="146"/>
    </location>
</feature>
<dbReference type="InterPro" id="IPR025877">
    <property type="entry name" value="MobA-like_NTP_Trfase"/>
</dbReference>
<evidence type="ECO:0000259" key="5">
    <source>
        <dbReference type="Pfam" id="PF12804"/>
    </source>
</evidence>
<dbReference type="InterPro" id="IPR002835">
    <property type="entry name" value="CofC"/>
</dbReference>